<dbReference type="EMBL" id="WNDV01000042">
    <property type="protein sequence ID" value="KAF1031975.1"/>
    <property type="molecule type" value="Genomic_DNA"/>
</dbReference>
<comment type="caution">
    <text evidence="1">The sequence shown here is derived from an EMBL/GenBank/DDBJ whole genome shotgun (WGS) entry which is preliminary data.</text>
</comment>
<protein>
    <submittedName>
        <fullName evidence="1">Uncharacterized protein</fullName>
    </submittedName>
</protein>
<proteinExistence type="predicted"/>
<evidence type="ECO:0000313" key="2">
    <source>
        <dbReference type="Proteomes" id="UP000467522"/>
    </source>
</evidence>
<reference evidence="2" key="1">
    <citation type="journal article" date="2020" name="MBio">
        <title>Horizontal gene transfer to a defensive symbiont with a reduced genome amongst a multipartite beetle microbiome.</title>
        <authorList>
            <person name="Waterworth S.C."/>
            <person name="Florez L.V."/>
            <person name="Rees E.R."/>
            <person name="Hertweck C."/>
            <person name="Kaltenpoth M."/>
            <person name="Kwan J.C."/>
        </authorList>
    </citation>
    <scope>NUCLEOTIDE SEQUENCE [LARGE SCALE GENOMIC DNA]</scope>
</reference>
<dbReference type="Proteomes" id="UP000467522">
    <property type="component" value="Unassembled WGS sequence"/>
</dbReference>
<accession>A0A833PN74</accession>
<gene>
    <name evidence="1" type="ORF">GAK33_07208</name>
</gene>
<sequence>MLTRANRSDTAVAVLRKDSMLTTKWERTVFNVMQAIGSR</sequence>
<name>A0A833PN74_BURL3</name>
<evidence type="ECO:0000313" key="1">
    <source>
        <dbReference type="EMBL" id="KAF1031975.1"/>
    </source>
</evidence>
<dbReference type="AlphaFoldDB" id="A0A833PN74"/>
<organism evidence="1 2">
    <name type="scientific">Burkholderia lata (strain ATCC 17760 / DSM 23089 / LMG 22485 / NCIMB 9086 / R18194 / 383)</name>
    <dbReference type="NCBI Taxonomy" id="482957"/>
    <lineage>
        <taxon>Bacteria</taxon>
        <taxon>Pseudomonadati</taxon>
        <taxon>Pseudomonadota</taxon>
        <taxon>Betaproteobacteria</taxon>
        <taxon>Burkholderiales</taxon>
        <taxon>Burkholderiaceae</taxon>
        <taxon>Burkholderia</taxon>
        <taxon>Burkholderia cepacia complex</taxon>
    </lineage>
</organism>